<dbReference type="OrthoDB" id="5526765at2"/>
<dbReference type="InterPro" id="IPR036779">
    <property type="entry name" value="LysM_dom_sf"/>
</dbReference>
<dbReference type="RefSeq" id="WP_094781070.1">
    <property type="nucleotide sequence ID" value="NZ_CYGX02000042.1"/>
</dbReference>
<organism evidence="2 3">
    <name type="scientific">Paraburkholderia ribeironis</name>
    <dbReference type="NCBI Taxonomy" id="1247936"/>
    <lineage>
        <taxon>Bacteria</taxon>
        <taxon>Pseudomonadati</taxon>
        <taxon>Pseudomonadota</taxon>
        <taxon>Betaproteobacteria</taxon>
        <taxon>Burkholderiales</taxon>
        <taxon>Burkholderiaceae</taxon>
        <taxon>Paraburkholderia</taxon>
    </lineage>
</organism>
<accession>A0A1N7S7A2</accession>
<name>A0A1N7S7A2_9BURK</name>
<dbReference type="InterPro" id="IPR018392">
    <property type="entry name" value="LysM"/>
</dbReference>
<protein>
    <submittedName>
        <fullName evidence="2">Peptidoglycan-binding LysM</fullName>
    </submittedName>
</protein>
<dbReference type="STRING" id="1247936.BN2475_420052"/>
<dbReference type="EMBL" id="CYGX02000042">
    <property type="protein sequence ID" value="SIT43317.1"/>
    <property type="molecule type" value="Genomic_DNA"/>
</dbReference>
<dbReference type="Pfam" id="PF19266">
    <property type="entry name" value="CIS_tube"/>
    <property type="match status" value="1"/>
</dbReference>
<dbReference type="Gene3D" id="3.10.350.10">
    <property type="entry name" value="LysM domain"/>
    <property type="match status" value="1"/>
</dbReference>
<evidence type="ECO:0000259" key="1">
    <source>
        <dbReference type="PROSITE" id="PS51782"/>
    </source>
</evidence>
<evidence type="ECO:0000313" key="2">
    <source>
        <dbReference type="EMBL" id="SIT43317.1"/>
    </source>
</evidence>
<sequence length="239" mass="26592">MGLAKMVIQVEVGHGEKDVRFDDHSETNIEVKFNPKTLSVSRSVSWQSQKAAKRDAPELQYTSADPATLSVDLFFDTYDSDKPIDQKDSVFAETKKLLALAAVSGDKHRPPVCRLQWGTQAVFFQGVLIQIDQNYTMFTELGTPVRATLKCSFKQWRSNIDDRKKQNLMSADVAKVWTVRRGQTLASIAAQEYADANRWRDIAAANGIDDPLALAPGSTILLPPVRPSASRVIRAEDIL</sequence>
<proteinExistence type="predicted"/>
<dbReference type="Pfam" id="PF01476">
    <property type="entry name" value="LysM"/>
    <property type="match status" value="1"/>
</dbReference>
<dbReference type="PROSITE" id="PS51782">
    <property type="entry name" value="LYSM"/>
    <property type="match status" value="1"/>
</dbReference>
<reference evidence="2 3" key="1">
    <citation type="submission" date="2016-12" db="EMBL/GenBank/DDBJ databases">
        <authorList>
            <person name="Song W.-J."/>
            <person name="Kurnit D.M."/>
        </authorList>
    </citation>
    <scope>NUCLEOTIDE SEQUENCE [LARGE SCALE GENOMIC DNA]</scope>
    <source>
        <strain evidence="2 3">STM7296</strain>
    </source>
</reference>
<keyword evidence="3" id="KW-1185">Reference proteome</keyword>
<dbReference type="AlphaFoldDB" id="A0A1N7S7A2"/>
<dbReference type="CDD" id="cd00118">
    <property type="entry name" value="LysM"/>
    <property type="match status" value="1"/>
</dbReference>
<gene>
    <name evidence="2" type="ORF">BN2475_420052</name>
</gene>
<dbReference type="Proteomes" id="UP000187012">
    <property type="component" value="Unassembled WGS sequence"/>
</dbReference>
<dbReference type="InterPro" id="IPR045361">
    <property type="entry name" value="CIS_tube_prot_N"/>
</dbReference>
<evidence type="ECO:0000313" key="3">
    <source>
        <dbReference type="Proteomes" id="UP000187012"/>
    </source>
</evidence>
<feature type="domain" description="LysM" evidence="1">
    <location>
        <begin position="175"/>
        <end position="222"/>
    </location>
</feature>